<dbReference type="SUPFAM" id="SSF48208">
    <property type="entry name" value="Six-hairpin glycosidases"/>
    <property type="match status" value="1"/>
</dbReference>
<feature type="chain" id="PRO_5015682879" evidence="2">
    <location>
        <begin position="21"/>
        <end position="412"/>
    </location>
</feature>
<gene>
    <name evidence="3" type="ORF">CBER1_06561</name>
</gene>
<evidence type="ECO:0000256" key="1">
    <source>
        <dbReference type="ARBA" id="ARBA00022801"/>
    </source>
</evidence>
<organism evidence="3 4">
    <name type="scientific">Cercospora berteroae</name>
    <dbReference type="NCBI Taxonomy" id="357750"/>
    <lineage>
        <taxon>Eukaryota</taxon>
        <taxon>Fungi</taxon>
        <taxon>Dikarya</taxon>
        <taxon>Ascomycota</taxon>
        <taxon>Pezizomycotina</taxon>
        <taxon>Dothideomycetes</taxon>
        <taxon>Dothideomycetidae</taxon>
        <taxon>Mycosphaerellales</taxon>
        <taxon>Mycosphaerellaceae</taxon>
        <taxon>Cercospora</taxon>
    </lineage>
</organism>
<dbReference type="InterPro" id="IPR012341">
    <property type="entry name" value="6hp_glycosidase-like_sf"/>
</dbReference>
<dbReference type="InterPro" id="IPR010905">
    <property type="entry name" value="Glyco_hydro_88"/>
</dbReference>
<proteinExistence type="predicted"/>
<keyword evidence="1" id="KW-0378">Hydrolase</keyword>
<feature type="signal peptide" evidence="2">
    <location>
        <begin position="1"/>
        <end position="20"/>
    </location>
</feature>
<dbReference type="PANTHER" id="PTHR33886:SF11">
    <property type="entry name" value="WALL GLYCOSYL HYDROLASE YTER, PUTATIVE (AFU_ORTHOLOGUE AFUA_2G14630)-RELATED"/>
    <property type="match status" value="1"/>
</dbReference>
<dbReference type="AlphaFoldDB" id="A0A2S6C3H4"/>
<keyword evidence="2" id="KW-0732">Signal</keyword>
<dbReference type="GO" id="GO:0016787">
    <property type="term" value="F:hydrolase activity"/>
    <property type="evidence" value="ECO:0007669"/>
    <property type="project" value="UniProtKB-KW"/>
</dbReference>
<dbReference type="Gene3D" id="1.50.10.10">
    <property type="match status" value="1"/>
</dbReference>
<dbReference type="OrthoDB" id="540611at2759"/>
<dbReference type="InterPro" id="IPR008928">
    <property type="entry name" value="6-hairpin_glycosidase_sf"/>
</dbReference>
<keyword evidence="4" id="KW-1185">Reference proteome</keyword>
<evidence type="ECO:0000313" key="3">
    <source>
        <dbReference type="EMBL" id="PPJ54288.1"/>
    </source>
</evidence>
<dbReference type="EMBL" id="PNEN01000568">
    <property type="protein sequence ID" value="PPJ54288.1"/>
    <property type="molecule type" value="Genomic_DNA"/>
</dbReference>
<dbReference type="Pfam" id="PF07470">
    <property type="entry name" value="Glyco_hydro_88"/>
    <property type="match status" value="1"/>
</dbReference>
<dbReference type="PANTHER" id="PTHR33886">
    <property type="entry name" value="UNSATURATED RHAMNOGALACTURONAN HYDROLASE (EUROFUNG)"/>
    <property type="match status" value="1"/>
</dbReference>
<comment type="caution">
    <text evidence="3">The sequence shown here is derived from an EMBL/GenBank/DDBJ whole genome shotgun (WGS) entry which is preliminary data.</text>
</comment>
<dbReference type="InterPro" id="IPR052043">
    <property type="entry name" value="PolySaccharide_Degr_Enz"/>
</dbReference>
<reference evidence="4" key="1">
    <citation type="journal article" date="2017" name="bioRxiv">
        <title>Conservation of a gene cluster reveals novel cercosporin biosynthetic mechanisms and extends production to the genus Colletotrichum.</title>
        <authorList>
            <person name="de Jonge R."/>
            <person name="Ebert M.K."/>
            <person name="Huitt-Roehl C.R."/>
            <person name="Pal P."/>
            <person name="Suttle J.C."/>
            <person name="Spanner R.E."/>
            <person name="Neubauer J.D."/>
            <person name="Jurick W.M.II."/>
            <person name="Stott K.A."/>
            <person name="Secor G.A."/>
            <person name="Thomma B.P.H.J."/>
            <person name="Van de Peer Y."/>
            <person name="Townsend C.A."/>
            <person name="Bolton M.D."/>
        </authorList>
    </citation>
    <scope>NUCLEOTIDE SEQUENCE [LARGE SCALE GENOMIC DNA]</scope>
    <source>
        <strain evidence="4">CBS538.71</strain>
    </source>
</reference>
<protein>
    <submittedName>
        <fullName evidence="3">Uncharacterized protein</fullName>
    </submittedName>
</protein>
<sequence>MITIARTAALLAAVFGSSTAYKTECQDGGDLAFRMLESNIARRQGLEATNAATGQLELGFFQQALRESIAATNDPSRKQRWQEILETSIMSANESLSNATKNTEIVLDRLSIGTAMIQLYNETKDESMIPTIRALQQSVIDQKRNENGGLWYYDNQANLSAYHNLSYLDGMFSYAPFVVLSQEFNFTEDATNFCEEAALQQLRILRSICEREDGLYVHGYDPTKDHAWAKNSKNGASPIVWSRSQAWYTLGVVNTISLTEKSNSTVAQTFKDYYHDLIIAQLDASDKAVEGGGYGVWQVVDRPNESVSGNFVEASSSLMTAYSMLKGARSGWLEYEPLRQRAETTGLGLFQAIRRYYVTEENGNLNLNGTSSVASLSGNVDYEYYVTRPTVMNSLIGTSAFILAALEAEKRC</sequence>
<dbReference type="GO" id="GO:0005975">
    <property type="term" value="P:carbohydrate metabolic process"/>
    <property type="evidence" value="ECO:0007669"/>
    <property type="project" value="InterPro"/>
</dbReference>
<name>A0A2S6C3H4_9PEZI</name>
<accession>A0A2S6C3H4</accession>
<dbReference type="Proteomes" id="UP000237631">
    <property type="component" value="Unassembled WGS sequence"/>
</dbReference>
<evidence type="ECO:0000313" key="4">
    <source>
        <dbReference type="Proteomes" id="UP000237631"/>
    </source>
</evidence>
<evidence type="ECO:0000256" key="2">
    <source>
        <dbReference type="SAM" id="SignalP"/>
    </source>
</evidence>
<dbReference type="STRING" id="357750.A0A2S6C3H4"/>